<dbReference type="InterPro" id="IPR003115">
    <property type="entry name" value="ParB_N"/>
</dbReference>
<keyword evidence="3" id="KW-1185">Reference proteome</keyword>
<sequence length="312" mass="34610">MIVPVNQSQPSALRPVTVPAAMEKPVLRGDRPHLGWVEISKLRIDDRYQRPLQRHNWEAIGRIAKSFDWSLFTVVDVAPIGDQLFSVIDGQHRVHAAAMVGIDKVPVRIVAQPLEGQARAFMGINGNVTAISTFHVLRASLTAGEAWAIEADRTITRAGCRLMTSNRATHERKPGEVYAVQWVRGLAERDNAADTWALWRLEIALASLKQSVEGGADAGLWTHVMLRAWYGAVEGLDDYLDAPGAAGALARFLDREGLVRLLARAEDRYRQAKRDGKPSAAVYRLLMGDFQDRLDQVFPDRSAFTRAGEEAQ</sequence>
<protein>
    <submittedName>
        <fullName evidence="2">ParB N-terminal domain-containing protein</fullName>
    </submittedName>
</protein>
<evidence type="ECO:0000259" key="1">
    <source>
        <dbReference type="SMART" id="SM00470"/>
    </source>
</evidence>
<comment type="caution">
    <text evidence="2">The sequence shown here is derived from an EMBL/GenBank/DDBJ whole genome shotgun (WGS) entry which is preliminary data.</text>
</comment>
<dbReference type="Gene3D" id="3.90.1530.10">
    <property type="entry name" value="Conserved hypothetical protein from pyrococcus furiosus pfu- 392566-001, ParB domain"/>
    <property type="match status" value="1"/>
</dbReference>
<evidence type="ECO:0000313" key="3">
    <source>
        <dbReference type="Proteomes" id="UP001320715"/>
    </source>
</evidence>
<reference evidence="2 3" key="1">
    <citation type="submission" date="2020-01" db="EMBL/GenBank/DDBJ databases">
        <title>Genomes of bacteria type strains.</title>
        <authorList>
            <person name="Chen J."/>
            <person name="Zhu S."/>
            <person name="Yang J."/>
        </authorList>
    </citation>
    <scope>NUCLEOTIDE SEQUENCE [LARGE SCALE GENOMIC DNA]</scope>
    <source>
        <strain evidence="2 3">DSM 16655</strain>
    </source>
</reference>
<organism evidence="2 3">
    <name type="scientific">Hoeflea alexandrii</name>
    <dbReference type="NCBI Taxonomy" id="288436"/>
    <lineage>
        <taxon>Bacteria</taxon>
        <taxon>Pseudomonadati</taxon>
        <taxon>Pseudomonadota</taxon>
        <taxon>Alphaproteobacteria</taxon>
        <taxon>Hyphomicrobiales</taxon>
        <taxon>Rhizobiaceae</taxon>
        <taxon>Hoeflea</taxon>
    </lineage>
</organism>
<feature type="domain" description="ParB-like N-terminal" evidence="1">
    <location>
        <begin position="35"/>
        <end position="128"/>
    </location>
</feature>
<dbReference type="RefSeq" id="WP_252916792.1">
    <property type="nucleotide sequence ID" value="NZ_JAAAML010000003.1"/>
</dbReference>
<dbReference type="SUPFAM" id="SSF110849">
    <property type="entry name" value="ParB/Sulfiredoxin"/>
    <property type="match status" value="1"/>
</dbReference>
<dbReference type="InterPro" id="IPR036086">
    <property type="entry name" value="ParB/Sulfiredoxin_sf"/>
</dbReference>
<evidence type="ECO:0000313" key="2">
    <source>
        <dbReference type="EMBL" id="MCO6410075.1"/>
    </source>
</evidence>
<dbReference type="SMART" id="SM00470">
    <property type="entry name" value="ParB"/>
    <property type="match status" value="1"/>
</dbReference>
<proteinExistence type="predicted"/>
<dbReference type="EMBL" id="JAAAML010000003">
    <property type="protein sequence ID" value="MCO6410075.1"/>
    <property type="molecule type" value="Genomic_DNA"/>
</dbReference>
<accession>A0ABT1CWZ8</accession>
<gene>
    <name evidence="2" type="ORF">GTW23_17970</name>
</gene>
<name>A0ABT1CWZ8_9HYPH</name>
<dbReference type="Proteomes" id="UP001320715">
    <property type="component" value="Unassembled WGS sequence"/>
</dbReference>